<reference evidence="1 2" key="1">
    <citation type="submission" date="2014-09" db="EMBL/GenBank/DDBJ databases">
        <title>Butyrate-producing bacteria isolated from human gut.</title>
        <authorList>
            <person name="Zhang Q."/>
            <person name="Zhao L."/>
        </authorList>
    </citation>
    <scope>NUCLEOTIDE SEQUENCE [LARGE SCALE GENOMIC DNA]</scope>
    <source>
        <strain evidence="1 2">R22</strain>
    </source>
</reference>
<dbReference type="AlphaFoldDB" id="A0A2U2EG62"/>
<evidence type="ECO:0000313" key="2">
    <source>
        <dbReference type="Proteomes" id="UP000245905"/>
    </source>
</evidence>
<organism evidence="1 2">
    <name type="scientific">Agathobacter rectalis</name>
    <dbReference type="NCBI Taxonomy" id="39491"/>
    <lineage>
        <taxon>Bacteria</taxon>
        <taxon>Bacillati</taxon>
        <taxon>Bacillota</taxon>
        <taxon>Clostridia</taxon>
        <taxon>Lachnospirales</taxon>
        <taxon>Lachnospiraceae</taxon>
        <taxon>Agathobacter</taxon>
    </lineage>
</organism>
<proteinExistence type="predicted"/>
<sequence length="227" mass="25986">MNAGNIFEAFFLAKEKIAKEPDIFSDPEYMKILQSVKKYFDSFVWVSNPMDRLIYLYAGKGYNNNAVADFIGVNVNTYRSRVSRVSTKLSGLLFDGQRLIDACVYATVEEIAKTRAYIDQLNNRLVIGKELSNYMLEKIHNITVDSVQEQPITEEDKFQALMLVAHFSEPAIESKLSEVKPEALAFIMNELFSSDSSEWSIYYKKMQDKVSHLAVPPQKVIDYCKSE</sequence>
<protein>
    <submittedName>
        <fullName evidence="1">Uncharacterized protein</fullName>
    </submittedName>
</protein>
<name>A0A2U2EG62_9FIRM</name>
<dbReference type="EMBL" id="JRFS01000023">
    <property type="protein sequence ID" value="PWE83309.1"/>
    <property type="molecule type" value="Genomic_DNA"/>
</dbReference>
<gene>
    <name evidence="1" type="ORF">LD38_10765</name>
</gene>
<accession>A0A2U2EG62</accession>
<dbReference type="RefSeq" id="WP_109258243.1">
    <property type="nucleotide sequence ID" value="NZ_JRFS01000023.1"/>
</dbReference>
<comment type="caution">
    <text evidence="1">The sequence shown here is derived from an EMBL/GenBank/DDBJ whole genome shotgun (WGS) entry which is preliminary data.</text>
</comment>
<evidence type="ECO:0000313" key="1">
    <source>
        <dbReference type="EMBL" id="PWE83309.1"/>
    </source>
</evidence>
<dbReference type="Proteomes" id="UP000245905">
    <property type="component" value="Unassembled WGS sequence"/>
</dbReference>